<accession>A0A977Q0C5</accession>
<dbReference type="KEGG" id="wna:KA717_18380"/>
<dbReference type="EMBL" id="CP073041">
    <property type="protein sequence ID" value="UXE64270.1"/>
    <property type="molecule type" value="Genomic_DNA"/>
</dbReference>
<proteinExistence type="predicted"/>
<organism evidence="1">
    <name type="scientific">Woronichinia naegeliana WA131</name>
    <dbReference type="NCBI Taxonomy" id="2824559"/>
    <lineage>
        <taxon>Bacteria</taxon>
        <taxon>Bacillati</taxon>
        <taxon>Cyanobacteriota</taxon>
        <taxon>Cyanophyceae</taxon>
        <taxon>Synechococcales</taxon>
        <taxon>Coelosphaeriaceae</taxon>
        <taxon>Woronichinia</taxon>
    </lineage>
</organism>
<name>A0A977Q0C5_9CYAN</name>
<protein>
    <submittedName>
        <fullName evidence="1">Uncharacterized protein</fullName>
    </submittedName>
</protein>
<dbReference type="Proteomes" id="UP001065613">
    <property type="component" value="Chromosome"/>
</dbReference>
<dbReference type="AlphaFoldDB" id="A0A977Q0C5"/>
<evidence type="ECO:0000313" key="1">
    <source>
        <dbReference type="EMBL" id="UXE64270.1"/>
    </source>
</evidence>
<sequence length="133" mass="14357">MDIVWLVGLLTPYLPFLMGLGQKAMEKGSEKLGEKGAEEIWNKLSPQINTEPGVLAIAKDVAINPDNEMAKTTLAYHLDKILNAPDNAVLKAEIAQILEEAPAKSKFNIDAKGSQIGVIGDRGKVIMNFGSKP</sequence>
<gene>
    <name evidence="1" type="ORF">KA717_18380</name>
</gene>
<reference evidence="1" key="1">
    <citation type="submission" date="2021-04" db="EMBL/GenBank/DDBJ databases">
        <title>Genome sequence of Woronichinia naegeliana from Washington state freshwater lake bloom.</title>
        <authorList>
            <person name="Dreher T.W."/>
        </authorList>
    </citation>
    <scope>NUCLEOTIDE SEQUENCE</scope>
    <source>
        <strain evidence="1">WA131</strain>
    </source>
</reference>